<accession>X6NQK1</accession>
<dbReference type="Proteomes" id="UP000023152">
    <property type="component" value="Unassembled WGS sequence"/>
</dbReference>
<evidence type="ECO:0000313" key="2">
    <source>
        <dbReference type="EMBL" id="ETO27969.1"/>
    </source>
</evidence>
<dbReference type="EMBL" id="ASPP01006943">
    <property type="protein sequence ID" value="ETO27969.1"/>
    <property type="molecule type" value="Genomic_DNA"/>
</dbReference>
<evidence type="ECO:0000313" key="3">
    <source>
        <dbReference type="Proteomes" id="UP000023152"/>
    </source>
</evidence>
<feature type="compositionally biased region" description="Polar residues" evidence="1">
    <location>
        <begin position="39"/>
        <end position="56"/>
    </location>
</feature>
<feature type="compositionally biased region" description="Basic and acidic residues" evidence="1">
    <location>
        <begin position="24"/>
        <end position="38"/>
    </location>
</feature>
<feature type="compositionally biased region" description="Polar residues" evidence="1">
    <location>
        <begin position="126"/>
        <end position="138"/>
    </location>
</feature>
<feature type="region of interest" description="Disordered" evidence="1">
    <location>
        <begin position="77"/>
        <end position="138"/>
    </location>
</feature>
<sequence length="156" mass="17488">MDHSGTELTLFALCNILETIKAQEKMDSVTDPSTRDSLHSNTKWPKAQPTESLANTVYGNTVEDAEDEMESIVNAFTEKVDEDEEEEEKEKEKERIEALDLQITDDIPQSKSANENKDDINKHDQNTLPSSINNEDGTTSLEMAIVSEIPMLKAET</sequence>
<feature type="region of interest" description="Disordered" evidence="1">
    <location>
        <begin position="24"/>
        <end position="56"/>
    </location>
</feature>
<gene>
    <name evidence="2" type="ORF">RFI_09163</name>
</gene>
<proteinExistence type="predicted"/>
<comment type="caution">
    <text evidence="2">The sequence shown here is derived from an EMBL/GenBank/DDBJ whole genome shotgun (WGS) entry which is preliminary data.</text>
</comment>
<protein>
    <submittedName>
        <fullName evidence="2">Uncharacterized protein</fullName>
    </submittedName>
</protein>
<reference evidence="2 3" key="1">
    <citation type="journal article" date="2013" name="Curr. Biol.">
        <title>The Genome of the Foraminiferan Reticulomyxa filosa.</title>
        <authorList>
            <person name="Glockner G."/>
            <person name="Hulsmann N."/>
            <person name="Schleicher M."/>
            <person name="Noegel A.A."/>
            <person name="Eichinger L."/>
            <person name="Gallinger C."/>
            <person name="Pawlowski J."/>
            <person name="Sierra R."/>
            <person name="Euteneuer U."/>
            <person name="Pillet L."/>
            <person name="Moustafa A."/>
            <person name="Platzer M."/>
            <person name="Groth M."/>
            <person name="Szafranski K."/>
            <person name="Schliwa M."/>
        </authorList>
    </citation>
    <scope>NUCLEOTIDE SEQUENCE [LARGE SCALE GENOMIC DNA]</scope>
</reference>
<organism evidence="2 3">
    <name type="scientific">Reticulomyxa filosa</name>
    <dbReference type="NCBI Taxonomy" id="46433"/>
    <lineage>
        <taxon>Eukaryota</taxon>
        <taxon>Sar</taxon>
        <taxon>Rhizaria</taxon>
        <taxon>Retaria</taxon>
        <taxon>Foraminifera</taxon>
        <taxon>Monothalamids</taxon>
        <taxon>Reticulomyxidae</taxon>
        <taxon>Reticulomyxa</taxon>
    </lineage>
</organism>
<dbReference type="AlphaFoldDB" id="X6NQK1"/>
<evidence type="ECO:0000256" key="1">
    <source>
        <dbReference type="SAM" id="MobiDB-lite"/>
    </source>
</evidence>
<name>X6NQK1_RETFI</name>
<feature type="compositionally biased region" description="Acidic residues" evidence="1">
    <location>
        <begin position="80"/>
        <end position="89"/>
    </location>
</feature>
<keyword evidence="3" id="KW-1185">Reference proteome</keyword>
<feature type="compositionally biased region" description="Basic and acidic residues" evidence="1">
    <location>
        <begin position="114"/>
        <end position="125"/>
    </location>
</feature>